<evidence type="ECO:0000256" key="9">
    <source>
        <dbReference type="ARBA" id="ARBA00023004"/>
    </source>
</evidence>
<dbReference type="GO" id="GO:0016020">
    <property type="term" value="C:membrane"/>
    <property type="evidence" value="ECO:0007669"/>
    <property type="project" value="UniProtKB-SubCell"/>
</dbReference>
<dbReference type="CDD" id="cd03506">
    <property type="entry name" value="Delta6-FADS-like"/>
    <property type="match status" value="1"/>
</dbReference>
<feature type="transmembrane region" description="Helical" evidence="12">
    <location>
        <begin position="114"/>
        <end position="133"/>
    </location>
</feature>
<evidence type="ECO:0000256" key="1">
    <source>
        <dbReference type="ARBA" id="ARBA00004141"/>
    </source>
</evidence>
<organism evidence="14 15">
    <name type="scientific">Apostasia shenzhenica</name>
    <dbReference type="NCBI Taxonomy" id="1088818"/>
    <lineage>
        <taxon>Eukaryota</taxon>
        <taxon>Viridiplantae</taxon>
        <taxon>Streptophyta</taxon>
        <taxon>Embryophyta</taxon>
        <taxon>Tracheophyta</taxon>
        <taxon>Spermatophyta</taxon>
        <taxon>Magnoliopsida</taxon>
        <taxon>Liliopsida</taxon>
        <taxon>Asparagales</taxon>
        <taxon>Orchidaceae</taxon>
        <taxon>Apostasioideae</taxon>
        <taxon>Apostasia</taxon>
    </lineage>
</organism>
<dbReference type="PANTHER" id="PTHR19353:SF30">
    <property type="entry name" value="DELTA 8-(E)-SPHINGOLIPID DESATURASE"/>
    <property type="match status" value="1"/>
</dbReference>
<dbReference type="AlphaFoldDB" id="A0A2I0A0I9"/>
<keyword evidence="6" id="KW-0479">Metal-binding</keyword>
<keyword evidence="4" id="KW-0349">Heme</keyword>
<dbReference type="InterPro" id="IPR012171">
    <property type="entry name" value="Fatty_acid_desaturase"/>
</dbReference>
<feature type="domain" description="Cytochrome b5 heme-binding" evidence="13">
    <location>
        <begin position="8"/>
        <end position="92"/>
    </location>
</feature>
<evidence type="ECO:0000256" key="4">
    <source>
        <dbReference type="ARBA" id="ARBA00022617"/>
    </source>
</evidence>
<dbReference type="Gene3D" id="3.10.120.10">
    <property type="entry name" value="Cytochrome b5-like heme/steroid binding domain"/>
    <property type="match status" value="1"/>
</dbReference>
<keyword evidence="8 14" id="KW-0560">Oxidoreductase</keyword>
<dbReference type="InterPro" id="IPR001199">
    <property type="entry name" value="Cyt_B5-like_heme/steroid-bd"/>
</dbReference>
<dbReference type="GO" id="GO:0102003">
    <property type="term" value="F:acyl-lipid (11-3)-desaturase activity"/>
    <property type="evidence" value="ECO:0007669"/>
    <property type="project" value="UniProtKB-EC"/>
</dbReference>
<keyword evidence="15" id="KW-1185">Reference proteome</keyword>
<dbReference type="GO" id="GO:0006629">
    <property type="term" value="P:lipid metabolic process"/>
    <property type="evidence" value="ECO:0007669"/>
    <property type="project" value="UniProtKB-KW"/>
</dbReference>
<evidence type="ECO:0000256" key="2">
    <source>
        <dbReference type="ARBA" id="ARBA00005189"/>
    </source>
</evidence>
<dbReference type="SUPFAM" id="SSF55856">
    <property type="entry name" value="Cytochrome b5-like heme/steroid binding domain"/>
    <property type="match status" value="1"/>
</dbReference>
<dbReference type="InterPro" id="IPR036400">
    <property type="entry name" value="Cyt_B5-like_heme/steroid_sf"/>
</dbReference>
<dbReference type="EC" id="1.14.19.4" evidence="14"/>
<dbReference type="InterPro" id="IPR005804">
    <property type="entry name" value="FA_desaturase_dom"/>
</dbReference>
<evidence type="ECO:0000256" key="10">
    <source>
        <dbReference type="ARBA" id="ARBA00023098"/>
    </source>
</evidence>
<evidence type="ECO:0000256" key="8">
    <source>
        <dbReference type="ARBA" id="ARBA00023002"/>
    </source>
</evidence>
<evidence type="ECO:0000256" key="7">
    <source>
        <dbReference type="ARBA" id="ARBA00022989"/>
    </source>
</evidence>
<dbReference type="GO" id="GO:0046872">
    <property type="term" value="F:metal ion binding"/>
    <property type="evidence" value="ECO:0007669"/>
    <property type="project" value="UniProtKB-KW"/>
</dbReference>
<dbReference type="PANTHER" id="PTHR19353">
    <property type="entry name" value="FATTY ACID DESATURASE 2"/>
    <property type="match status" value="1"/>
</dbReference>
<comment type="similarity">
    <text evidence="3">Belongs to the fatty acid desaturase type 1 family.</text>
</comment>
<dbReference type="STRING" id="1088818.A0A2I0A0I9"/>
<feature type="transmembrane region" description="Helical" evidence="12">
    <location>
        <begin position="288"/>
        <end position="306"/>
    </location>
</feature>
<reference evidence="14 15" key="1">
    <citation type="journal article" date="2017" name="Nature">
        <title>The Apostasia genome and the evolution of orchids.</title>
        <authorList>
            <person name="Zhang G.Q."/>
            <person name="Liu K.W."/>
            <person name="Li Z."/>
            <person name="Lohaus R."/>
            <person name="Hsiao Y.Y."/>
            <person name="Niu S.C."/>
            <person name="Wang J.Y."/>
            <person name="Lin Y.C."/>
            <person name="Xu Q."/>
            <person name="Chen L.J."/>
            <person name="Yoshida K."/>
            <person name="Fujiwara S."/>
            <person name="Wang Z.W."/>
            <person name="Zhang Y.Q."/>
            <person name="Mitsuda N."/>
            <person name="Wang M."/>
            <person name="Liu G.H."/>
            <person name="Pecoraro L."/>
            <person name="Huang H.X."/>
            <person name="Xiao X.J."/>
            <person name="Lin M."/>
            <person name="Wu X.Y."/>
            <person name="Wu W.L."/>
            <person name="Chen Y.Y."/>
            <person name="Chang S.B."/>
            <person name="Sakamoto S."/>
            <person name="Ohme-Takagi M."/>
            <person name="Yagi M."/>
            <person name="Zeng S.J."/>
            <person name="Shen C.Y."/>
            <person name="Yeh C.M."/>
            <person name="Luo Y.B."/>
            <person name="Tsai W.C."/>
            <person name="Van de Peer Y."/>
            <person name="Liu Z.J."/>
        </authorList>
    </citation>
    <scope>NUCLEOTIDE SEQUENCE [LARGE SCALE GENOMIC DNA]</scope>
    <source>
        <strain evidence="15">cv. Shenzhen</strain>
        <tissue evidence="14">Stem</tissue>
    </source>
</reference>
<keyword evidence="5 12" id="KW-0812">Transmembrane</keyword>
<evidence type="ECO:0000259" key="13">
    <source>
        <dbReference type="PROSITE" id="PS50255"/>
    </source>
</evidence>
<accession>A0A2I0A0I9</accession>
<keyword evidence="7 12" id="KW-1133">Transmembrane helix</keyword>
<dbReference type="PROSITE" id="PS50255">
    <property type="entry name" value="CYTOCHROME_B5_2"/>
    <property type="match status" value="1"/>
</dbReference>
<evidence type="ECO:0000256" key="12">
    <source>
        <dbReference type="SAM" id="Phobius"/>
    </source>
</evidence>
<feature type="transmembrane region" description="Helical" evidence="12">
    <location>
        <begin position="139"/>
        <end position="156"/>
    </location>
</feature>
<keyword evidence="11 12" id="KW-0472">Membrane</keyword>
<dbReference type="SMART" id="SM01117">
    <property type="entry name" value="Cyt-b5"/>
    <property type="match status" value="1"/>
</dbReference>
<evidence type="ECO:0000256" key="11">
    <source>
        <dbReference type="ARBA" id="ARBA00023136"/>
    </source>
</evidence>
<evidence type="ECO:0000313" key="14">
    <source>
        <dbReference type="EMBL" id="PKA49065.1"/>
    </source>
</evidence>
<dbReference type="EMBL" id="KZ452040">
    <property type="protein sequence ID" value="PKA49065.1"/>
    <property type="molecule type" value="Genomic_DNA"/>
</dbReference>
<keyword evidence="10" id="KW-0443">Lipid metabolism</keyword>
<gene>
    <name evidence="14" type="primary">sld1</name>
    <name evidence="14" type="ORF">AXF42_Ash010749</name>
</gene>
<dbReference type="Pfam" id="PF00487">
    <property type="entry name" value="FA_desaturase"/>
    <property type="match status" value="1"/>
</dbReference>
<evidence type="ECO:0000256" key="6">
    <source>
        <dbReference type="ARBA" id="ARBA00022723"/>
    </source>
</evidence>
<evidence type="ECO:0000256" key="5">
    <source>
        <dbReference type="ARBA" id="ARBA00022692"/>
    </source>
</evidence>
<name>A0A2I0A0I9_9ASPA</name>
<keyword evidence="9" id="KW-0408">Iron</keyword>
<comment type="pathway">
    <text evidence="2">Lipid metabolism.</text>
</comment>
<protein>
    <submittedName>
        <fullName evidence="14">Delta(8)-fatty-acid desaturase</fullName>
        <ecNumber evidence="14">1.14.19.4</ecNumber>
    </submittedName>
</protein>
<dbReference type="Pfam" id="PF00173">
    <property type="entry name" value="Cyt-b5"/>
    <property type="match status" value="1"/>
</dbReference>
<proteinExistence type="inferred from homology"/>
<dbReference type="OrthoDB" id="260091at2759"/>
<evidence type="ECO:0000256" key="3">
    <source>
        <dbReference type="ARBA" id="ARBA00009295"/>
    </source>
</evidence>
<dbReference type="Proteomes" id="UP000236161">
    <property type="component" value="Unassembled WGS sequence"/>
</dbReference>
<sequence length="450" mass="51802">MDMETEKKSYIASEELRKHSSPSDLWISIQGKVYNVTDWVKHHPGGELPLLNLAGQDVTDAFVAFHPASAWKHLDRFFVGYQLSDYRVSEVSKDYRRLVAEIAKLGLYDKKGHGVLFSFCLMFALFSVAVYFVVGTESLLAHLAAGGMMGFLWIQSGWMGHDSGHYNVMISPRLNRLAQIVSGNCLAGISIGWWKRNHNAHHIACNSLDFDPDLQHMPLFAVSSKFFQSITSYFYERTMTFDSVSRFLISHQHLTFYPVMCFARVNLFAQSVIHLLSKKKVQDRWQEIAGVMFFWIWYPYLVSFLPNWGERLMFVVASFVITGIQHVQFCLNHFSSSVYVGKPQGNDWFEKQTIGTLNISCSPWMDWFHGGLQFQVEHHLFPRLPRCHLRRVAPLVWELCKKHKLHYSSTSFWEANKRTLGTLRAAALKARSLENPAPRNLVWEALNTHG</sequence>
<comment type="subcellular location">
    <subcellularLocation>
        <location evidence="1">Membrane</location>
        <topology evidence="1">Multi-pass membrane protein</topology>
    </subcellularLocation>
</comment>
<dbReference type="PIRSF" id="PIRSF015921">
    <property type="entry name" value="FA_sphinglp_des"/>
    <property type="match status" value="1"/>
</dbReference>
<evidence type="ECO:0000313" key="15">
    <source>
        <dbReference type="Proteomes" id="UP000236161"/>
    </source>
</evidence>